<reference evidence="4" key="1">
    <citation type="submission" date="2016-10" db="EMBL/GenBank/DDBJ databases">
        <authorList>
            <person name="Varghese N."/>
            <person name="Submissions S."/>
        </authorList>
    </citation>
    <scope>NUCLEOTIDE SEQUENCE [LARGE SCALE GENOMIC DNA]</scope>
    <source>
        <strain evidence="4">DSM 15282</strain>
    </source>
</reference>
<feature type="chain" id="PRO_5011785351" description="DUF4440 domain-containing protein" evidence="1">
    <location>
        <begin position="21"/>
        <end position="151"/>
    </location>
</feature>
<evidence type="ECO:0000313" key="4">
    <source>
        <dbReference type="Proteomes" id="UP000199564"/>
    </source>
</evidence>
<evidence type="ECO:0000259" key="2">
    <source>
        <dbReference type="Pfam" id="PF14534"/>
    </source>
</evidence>
<evidence type="ECO:0000313" key="3">
    <source>
        <dbReference type="EMBL" id="SFO38607.1"/>
    </source>
</evidence>
<accession>A0A1I5GRP9</accession>
<gene>
    <name evidence="3" type="ORF">SAMN04488519_10630</name>
</gene>
<dbReference type="Proteomes" id="UP000199564">
    <property type="component" value="Unassembled WGS sequence"/>
</dbReference>
<feature type="domain" description="DUF4440" evidence="2">
    <location>
        <begin position="39"/>
        <end position="140"/>
    </location>
</feature>
<dbReference type="SUPFAM" id="SSF54427">
    <property type="entry name" value="NTF2-like"/>
    <property type="match status" value="1"/>
</dbReference>
<evidence type="ECO:0000256" key="1">
    <source>
        <dbReference type="SAM" id="SignalP"/>
    </source>
</evidence>
<dbReference type="Pfam" id="PF14534">
    <property type="entry name" value="DUF4440"/>
    <property type="match status" value="1"/>
</dbReference>
<keyword evidence="1" id="KW-0732">Signal</keyword>
<dbReference type="EMBL" id="FOVW01000006">
    <property type="protein sequence ID" value="SFO38607.1"/>
    <property type="molecule type" value="Genomic_DNA"/>
</dbReference>
<dbReference type="InterPro" id="IPR032710">
    <property type="entry name" value="NTF2-like_dom_sf"/>
</dbReference>
<proteinExistence type="predicted"/>
<dbReference type="AlphaFoldDB" id="A0A1I5GRP9"/>
<feature type="signal peptide" evidence="1">
    <location>
        <begin position="1"/>
        <end position="20"/>
    </location>
</feature>
<dbReference type="Gene3D" id="3.10.450.50">
    <property type="match status" value="1"/>
</dbReference>
<dbReference type="RefSeq" id="WP_091653819.1">
    <property type="nucleotide sequence ID" value="NZ_FOVW01000006.1"/>
</dbReference>
<sequence>MKKLILSVLFISMLCLSAFSQTQNEEKQIQDLIQNSFDDLFSSFQSEKLKDYYTDDFILLEQGEVWDIPTILNYFDRAKQNPNPPTRVNRFEFIETKIEGNRAWIAYHNFATISLNGEIVREIRWLESATAVKTKDGWRLDMLHSTRVEKD</sequence>
<keyword evidence="4" id="KW-1185">Reference proteome</keyword>
<dbReference type="STRING" id="226506.SAMN04488519_10630"/>
<organism evidence="3 4">
    <name type="scientific">Algoriphagus ornithinivorans</name>
    <dbReference type="NCBI Taxonomy" id="226506"/>
    <lineage>
        <taxon>Bacteria</taxon>
        <taxon>Pseudomonadati</taxon>
        <taxon>Bacteroidota</taxon>
        <taxon>Cytophagia</taxon>
        <taxon>Cytophagales</taxon>
        <taxon>Cyclobacteriaceae</taxon>
        <taxon>Algoriphagus</taxon>
    </lineage>
</organism>
<name>A0A1I5GRP9_9BACT</name>
<dbReference type="InterPro" id="IPR027843">
    <property type="entry name" value="DUF4440"/>
</dbReference>
<protein>
    <recommendedName>
        <fullName evidence="2">DUF4440 domain-containing protein</fullName>
    </recommendedName>
</protein>